<accession>A0A858BU10</accession>
<dbReference type="KEGG" id="abut:Ami103574_02570"/>
<organism evidence="2 3">
    <name type="scientific">Aminipila butyrica</name>
    <dbReference type="NCBI Taxonomy" id="433296"/>
    <lineage>
        <taxon>Bacteria</taxon>
        <taxon>Bacillati</taxon>
        <taxon>Bacillota</taxon>
        <taxon>Clostridia</taxon>
        <taxon>Peptostreptococcales</taxon>
        <taxon>Anaerovoracaceae</taxon>
        <taxon>Aminipila</taxon>
    </lineage>
</organism>
<name>A0A858BU10_9FIRM</name>
<dbReference type="Proteomes" id="UP000466848">
    <property type="component" value="Chromosome"/>
</dbReference>
<evidence type="ECO:0008006" key="4">
    <source>
        <dbReference type="Google" id="ProtNLM"/>
    </source>
</evidence>
<evidence type="ECO:0000313" key="2">
    <source>
        <dbReference type="EMBL" id="QIB68264.1"/>
    </source>
</evidence>
<dbReference type="AlphaFoldDB" id="A0A858BU10"/>
<sequence length="156" mass="17550">MKFDTGISKTRRGSQRVSTPKGVVVKTKGGNVRLEWNKDFVSSWDGTFSKTQMFIDSESLRLSKPYLPMQSGMLQKLGILGTEVGSGEVTYLGPYARYLYYGKVMVGRAPKKLTDRNLTFHGAPQRGAFWFDRMKADKKDQILRGAAKISKKESKT</sequence>
<feature type="region of interest" description="Disordered" evidence="1">
    <location>
        <begin position="1"/>
        <end position="21"/>
    </location>
</feature>
<dbReference type="RefSeq" id="WP_163065184.1">
    <property type="nucleotide sequence ID" value="NZ_CP048649.1"/>
</dbReference>
<gene>
    <name evidence="2" type="ORF">Ami103574_02570</name>
</gene>
<evidence type="ECO:0000313" key="3">
    <source>
        <dbReference type="Proteomes" id="UP000466848"/>
    </source>
</evidence>
<dbReference type="EMBL" id="CP048649">
    <property type="protein sequence ID" value="QIB68264.1"/>
    <property type="molecule type" value="Genomic_DNA"/>
</dbReference>
<proteinExistence type="predicted"/>
<reference evidence="2 3" key="1">
    <citation type="submission" date="2020-02" db="EMBL/GenBank/DDBJ databases">
        <authorList>
            <person name="Kim Y.B."/>
            <person name="Roh S.W."/>
        </authorList>
    </citation>
    <scope>NUCLEOTIDE SEQUENCE [LARGE SCALE GENOMIC DNA]</scope>
    <source>
        <strain evidence="2 3">DSM 103574</strain>
    </source>
</reference>
<keyword evidence="3" id="KW-1185">Reference proteome</keyword>
<protein>
    <recommendedName>
        <fullName evidence="4">Minor capsid protein</fullName>
    </recommendedName>
</protein>
<evidence type="ECO:0000256" key="1">
    <source>
        <dbReference type="SAM" id="MobiDB-lite"/>
    </source>
</evidence>